<comment type="caution">
    <text evidence="2">The sequence shown here is derived from an EMBL/GenBank/DDBJ whole genome shotgun (WGS) entry which is preliminary data.</text>
</comment>
<keyword evidence="3" id="KW-1185">Reference proteome</keyword>
<sequence length="126" mass="14737">MWWETGEEEREREKWRRRWDLWHRQTAQRGEIHKHEVREYRSGGRRGRKERESKKDKYTVSERLSLIDKLSLCSGNPPHTHTPARYFVGCASGLCGAAECEFEMQSTSGVLGSSFCSKASLKRHLP</sequence>
<name>A0AA88NSR0_CHASR</name>
<evidence type="ECO:0000313" key="2">
    <source>
        <dbReference type="EMBL" id="KAK2862618.1"/>
    </source>
</evidence>
<evidence type="ECO:0000313" key="3">
    <source>
        <dbReference type="Proteomes" id="UP001187415"/>
    </source>
</evidence>
<dbReference type="Proteomes" id="UP001187415">
    <property type="component" value="Unassembled WGS sequence"/>
</dbReference>
<organism evidence="2 3">
    <name type="scientific">Channa striata</name>
    <name type="common">Snakehead murrel</name>
    <name type="synonym">Ophicephalus striatus</name>
    <dbReference type="NCBI Taxonomy" id="64152"/>
    <lineage>
        <taxon>Eukaryota</taxon>
        <taxon>Metazoa</taxon>
        <taxon>Chordata</taxon>
        <taxon>Craniata</taxon>
        <taxon>Vertebrata</taxon>
        <taxon>Euteleostomi</taxon>
        <taxon>Actinopterygii</taxon>
        <taxon>Neopterygii</taxon>
        <taxon>Teleostei</taxon>
        <taxon>Neoteleostei</taxon>
        <taxon>Acanthomorphata</taxon>
        <taxon>Anabantaria</taxon>
        <taxon>Anabantiformes</taxon>
        <taxon>Channoidei</taxon>
        <taxon>Channidae</taxon>
        <taxon>Channa</taxon>
    </lineage>
</organism>
<feature type="region of interest" description="Disordered" evidence="1">
    <location>
        <begin position="33"/>
        <end position="57"/>
    </location>
</feature>
<feature type="compositionally biased region" description="Basic and acidic residues" evidence="1">
    <location>
        <begin position="33"/>
        <end position="42"/>
    </location>
</feature>
<protein>
    <submittedName>
        <fullName evidence="2">Uncharacterized protein</fullName>
    </submittedName>
</protein>
<gene>
    <name evidence="2" type="ORF">Q5P01_002151</name>
</gene>
<dbReference type="AlphaFoldDB" id="A0AA88NSR0"/>
<proteinExistence type="predicted"/>
<accession>A0AA88NSR0</accession>
<evidence type="ECO:0000256" key="1">
    <source>
        <dbReference type="SAM" id="MobiDB-lite"/>
    </source>
</evidence>
<dbReference type="EMBL" id="JAUPFM010000001">
    <property type="protein sequence ID" value="KAK2862618.1"/>
    <property type="molecule type" value="Genomic_DNA"/>
</dbReference>
<reference evidence="2" key="1">
    <citation type="submission" date="2023-07" db="EMBL/GenBank/DDBJ databases">
        <title>Chromosome-level Genome Assembly of Striped Snakehead (Channa striata).</title>
        <authorList>
            <person name="Liu H."/>
        </authorList>
    </citation>
    <scope>NUCLEOTIDE SEQUENCE</scope>
    <source>
        <strain evidence="2">Gz</strain>
        <tissue evidence="2">Muscle</tissue>
    </source>
</reference>